<dbReference type="KEGG" id="htu:Htur_1270"/>
<evidence type="ECO:0000313" key="1">
    <source>
        <dbReference type="EMBL" id="ADB60160.1"/>
    </source>
</evidence>
<dbReference type="EMBL" id="CP001860">
    <property type="protein sequence ID" value="ADB60160.1"/>
    <property type="molecule type" value="Genomic_DNA"/>
</dbReference>
<sequence>MGCYRRLLPGEVVIGDPTLTLAVVERRRML</sequence>
<gene>
    <name evidence="1" type="ordered locus">Htur_1270</name>
</gene>
<reference evidence="1 2" key="1">
    <citation type="journal article" date="2010" name="Stand. Genomic Sci.">
        <title>Complete genome sequence of Haloterrigena turkmenica type strain (4k).</title>
        <authorList>
            <person name="Saunders E."/>
            <person name="Tindall B.J."/>
            <person name="Fahnrich R."/>
            <person name="Lapidus A."/>
            <person name="Copeland A."/>
            <person name="Del Rio T.G."/>
            <person name="Lucas S."/>
            <person name="Chen F."/>
            <person name="Tice H."/>
            <person name="Cheng J.F."/>
            <person name="Han C."/>
            <person name="Detter J.C."/>
            <person name="Bruce D."/>
            <person name="Goodwin L."/>
            <person name="Chain P."/>
            <person name="Pitluck S."/>
            <person name="Pati A."/>
            <person name="Ivanova N."/>
            <person name="Mavromatis K."/>
            <person name="Chen A."/>
            <person name="Palaniappan K."/>
            <person name="Land M."/>
            <person name="Hauser L."/>
            <person name="Chang Y.J."/>
            <person name="Jeffries C.D."/>
            <person name="Brettin T."/>
            <person name="Rohde M."/>
            <person name="Goker M."/>
            <person name="Bristow J."/>
            <person name="Eisen J.A."/>
            <person name="Markowitz V."/>
            <person name="Hugenholtz P."/>
            <person name="Klenk H.P."/>
            <person name="Kyrpides N.C."/>
        </authorList>
    </citation>
    <scope>NUCLEOTIDE SEQUENCE [LARGE SCALE GENOMIC DNA]</scope>
    <source>
        <strain evidence="2">ATCC 51198 / DSM 5511 / JCM 9101 / NCIMB 13204 / VKM B-1734 / 4k</strain>
    </source>
</reference>
<dbReference type="Proteomes" id="UP000001903">
    <property type="component" value="Chromosome"/>
</dbReference>
<keyword evidence="2" id="KW-1185">Reference proteome</keyword>
<dbReference type="STRING" id="543526.Htur_1270"/>
<name>D2RPC6_HALTV</name>
<proteinExistence type="predicted"/>
<evidence type="ECO:0000313" key="2">
    <source>
        <dbReference type="Proteomes" id="UP000001903"/>
    </source>
</evidence>
<accession>D2RPC6</accession>
<organism evidence="1 2">
    <name type="scientific">Haloterrigena turkmenica (strain ATCC 51198 / DSM 5511 / JCM 9101 / NCIMB 13204 / VKM B-1734 / 4k)</name>
    <name type="common">Halococcus turkmenicus</name>
    <dbReference type="NCBI Taxonomy" id="543526"/>
    <lineage>
        <taxon>Archaea</taxon>
        <taxon>Methanobacteriati</taxon>
        <taxon>Methanobacteriota</taxon>
        <taxon>Stenosarchaea group</taxon>
        <taxon>Halobacteria</taxon>
        <taxon>Halobacteriales</taxon>
        <taxon>Natrialbaceae</taxon>
        <taxon>Haloterrigena</taxon>
    </lineage>
</organism>
<protein>
    <submittedName>
        <fullName evidence="1">Uncharacterized protein</fullName>
    </submittedName>
</protein>
<dbReference type="HOGENOM" id="CLU_3401548_0_0_2"/>
<dbReference type="AlphaFoldDB" id="D2RPC6"/>